<reference evidence="1 2" key="1">
    <citation type="journal article" date="2013" name="Front. Microbiol.">
        <title>Comparative genomic analyses of the cyanobacterium, Lyngbya aestuarii BL J, a powerful hydrogen producer.</title>
        <authorList>
            <person name="Kothari A."/>
            <person name="Vaughn M."/>
            <person name="Garcia-Pichel F."/>
        </authorList>
    </citation>
    <scope>NUCLEOTIDE SEQUENCE [LARGE SCALE GENOMIC DNA]</scope>
    <source>
        <strain evidence="1 2">BL J</strain>
    </source>
</reference>
<dbReference type="EMBL" id="AUZM01000009">
    <property type="protein sequence ID" value="ERT08584.1"/>
    <property type="molecule type" value="Genomic_DNA"/>
</dbReference>
<name>U7QKU3_9CYAN</name>
<protein>
    <submittedName>
        <fullName evidence="1">Uncharacterized protein</fullName>
    </submittedName>
</protein>
<proteinExistence type="predicted"/>
<dbReference type="AlphaFoldDB" id="U7QKU3"/>
<gene>
    <name evidence="1" type="ORF">M595_1408</name>
</gene>
<comment type="caution">
    <text evidence="1">The sequence shown here is derived from an EMBL/GenBank/DDBJ whole genome shotgun (WGS) entry which is preliminary data.</text>
</comment>
<evidence type="ECO:0000313" key="2">
    <source>
        <dbReference type="Proteomes" id="UP000017127"/>
    </source>
</evidence>
<evidence type="ECO:0000313" key="1">
    <source>
        <dbReference type="EMBL" id="ERT08584.1"/>
    </source>
</evidence>
<sequence>MLYVDLGELDEYIYCYGGFVIVEFSSGSVFISKLYSTCLH</sequence>
<organism evidence="1 2">
    <name type="scientific">Lyngbya aestuarii BL J</name>
    <dbReference type="NCBI Taxonomy" id="1348334"/>
    <lineage>
        <taxon>Bacteria</taxon>
        <taxon>Bacillati</taxon>
        <taxon>Cyanobacteriota</taxon>
        <taxon>Cyanophyceae</taxon>
        <taxon>Oscillatoriophycideae</taxon>
        <taxon>Oscillatoriales</taxon>
        <taxon>Microcoleaceae</taxon>
        <taxon>Lyngbya</taxon>
    </lineage>
</organism>
<accession>U7QKU3</accession>
<keyword evidence="2" id="KW-1185">Reference proteome</keyword>
<dbReference type="Proteomes" id="UP000017127">
    <property type="component" value="Unassembled WGS sequence"/>
</dbReference>